<evidence type="ECO:0000313" key="3">
    <source>
        <dbReference type="Proteomes" id="UP000746747"/>
    </source>
</evidence>
<comment type="caution">
    <text evidence="2">The sequence shown here is derived from an EMBL/GenBank/DDBJ whole genome shotgun (WGS) entry which is preliminary data.</text>
</comment>
<evidence type="ECO:0000313" key="2">
    <source>
        <dbReference type="EMBL" id="CAG9531151.1"/>
    </source>
</evidence>
<accession>A0A8J2M125</accession>
<feature type="region of interest" description="Disordered" evidence="1">
    <location>
        <begin position="1"/>
        <end position="35"/>
    </location>
</feature>
<protein>
    <submittedName>
        <fullName evidence="2">Uncharacterized protein</fullName>
    </submittedName>
</protein>
<dbReference type="Proteomes" id="UP000746747">
    <property type="component" value="Unassembled WGS sequence"/>
</dbReference>
<feature type="compositionally biased region" description="Pro residues" evidence="1">
    <location>
        <begin position="10"/>
        <end position="25"/>
    </location>
</feature>
<evidence type="ECO:0000256" key="1">
    <source>
        <dbReference type="SAM" id="MobiDB-lite"/>
    </source>
</evidence>
<proteinExistence type="predicted"/>
<dbReference type="EMBL" id="CAKAEH010000487">
    <property type="protein sequence ID" value="CAG9531151.1"/>
    <property type="molecule type" value="Genomic_DNA"/>
</dbReference>
<name>A0A8J2M125_9BILA</name>
<sequence>MYLESYRPKAYPPPPAIQQPIPPQSAQPLGKPSQSVQSMGLQIVQPIGPQVIQPMRPQVVQSEYEQSQVIKKKCGSCIIKINCAGKDEDCIATTEPQIQAVSANWAPTLQTPIWTLPTTTTTTTTITTTTQPPQVTAGGCRMCSCYVPQQCEVCQTCQ</sequence>
<dbReference type="AlphaFoldDB" id="A0A8J2M125"/>
<gene>
    <name evidence="2" type="ORF">CJOHNSTONI_LOCUS1573</name>
</gene>
<keyword evidence="3" id="KW-1185">Reference proteome</keyword>
<reference evidence="2" key="1">
    <citation type="submission" date="2021-09" db="EMBL/GenBank/DDBJ databases">
        <authorList>
            <consortium name="Pathogen Informatics"/>
        </authorList>
    </citation>
    <scope>NUCLEOTIDE SEQUENCE</scope>
</reference>
<organism evidence="2 3">
    <name type="scientific">Cercopithifilaria johnstoni</name>
    <dbReference type="NCBI Taxonomy" id="2874296"/>
    <lineage>
        <taxon>Eukaryota</taxon>
        <taxon>Metazoa</taxon>
        <taxon>Ecdysozoa</taxon>
        <taxon>Nematoda</taxon>
        <taxon>Chromadorea</taxon>
        <taxon>Rhabditida</taxon>
        <taxon>Spirurina</taxon>
        <taxon>Spiruromorpha</taxon>
        <taxon>Filarioidea</taxon>
        <taxon>Onchocercidae</taxon>
        <taxon>Cercopithifilaria</taxon>
    </lineage>
</organism>